<keyword evidence="3" id="KW-1185">Reference proteome</keyword>
<feature type="compositionally biased region" description="Basic and acidic residues" evidence="1">
    <location>
        <begin position="91"/>
        <end position="101"/>
    </location>
</feature>
<dbReference type="EMBL" id="KV018334">
    <property type="protein sequence ID" value="KZV17435.1"/>
    <property type="molecule type" value="Genomic_DNA"/>
</dbReference>
<accession>A0A2Z7A7F1</accession>
<proteinExistence type="predicted"/>
<gene>
    <name evidence="2" type="ORF">F511_42832</name>
</gene>
<feature type="region of interest" description="Disordered" evidence="1">
    <location>
        <begin position="82"/>
        <end position="101"/>
    </location>
</feature>
<reference evidence="2 3" key="1">
    <citation type="journal article" date="2015" name="Proc. Natl. Acad. Sci. U.S.A.">
        <title>The resurrection genome of Boea hygrometrica: A blueprint for survival of dehydration.</title>
        <authorList>
            <person name="Xiao L."/>
            <person name="Yang G."/>
            <person name="Zhang L."/>
            <person name="Yang X."/>
            <person name="Zhao S."/>
            <person name="Ji Z."/>
            <person name="Zhou Q."/>
            <person name="Hu M."/>
            <person name="Wang Y."/>
            <person name="Chen M."/>
            <person name="Xu Y."/>
            <person name="Jin H."/>
            <person name="Xiao X."/>
            <person name="Hu G."/>
            <person name="Bao F."/>
            <person name="Hu Y."/>
            <person name="Wan P."/>
            <person name="Li L."/>
            <person name="Deng X."/>
            <person name="Kuang T."/>
            <person name="Xiang C."/>
            <person name="Zhu J.K."/>
            <person name="Oliver M.J."/>
            <person name="He Y."/>
        </authorList>
    </citation>
    <scope>NUCLEOTIDE SEQUENCE [LARGE SCALE GENOMIC DNA]</scope>
    <source>
        <strain evidence="3">cv. XS01</strain>
    </source>
</reference>
<organism evidence="2 3">
    <name type="scientific">Dorcoceras hygrometricum</name>
    <dbReference type="NCBI Taxonomy" id="472368"/>
    <lineage>
        <taxon>Eukaryota</taxon>
        <taxon>Viridiplantae</taxon>
        <taxon>Streptophyta</taxon>
        <taxon>Embryophyta</taxon>
        <taxon>Tracheophyta</taxon>
        <taxon>Spermatophyta</taxon>
        <taxon>Magnoliopsida</taxon>
        <taxon>eudicotyledons</taxon>
        <taxon>Gunneridae</taxon>
        <taxon>Pentapetalae</taxon>
        <taxon>asterids</taxon>
        <taxon>lamiids</taxon>
        <taxon>Lamiales</taxon>
        <taxon>Gesneriaceae</taxon>
        <taxon>Didymocarpoideae</taxon>
        <taxon>Trichosporeae</taxon>
        <taxon>Loxocarpinae</taxon>
        <taxon>Dorcoceras</taxon>
    </lineage>
</organism>
<feature type="compositionally biased region" description="Polar residues" evidence="1">
    <location>
        <begin position="1"/>
        <end position="11"/>
    </location>
</feature>
<name>A0A2Z7A7F1_9LAMI</name>
<evidence type="ECO:0000313" key="2">
    <source>
        <dbReference type="EMBL" id="KZV17435.1"/>
    </source>
</evidence>
<dbReference type="AlphaFoldDB" id="A0A2Z7A7F1"/>
<feature type="region of interest" description="Disordered" evidence="1">
    <location>
        <begin position="1"/>
        <end position="28"/>
    </location>
</feature>
<evidence type="ECO:0000256" key="1">
    <source>
        <dbReference type="SAM" id="MobiDB-lite"/>
    </source>
</evidence>
<protein>
    <submittedName>
        <fullName evidence="2">Uncharacterized protein</fullName>
    </submittedName>
</protein>
<dbReference type="Proteomes" id="UP000250235">
    <property type="component" value="Unassembled WGS sequence"/>
</dbReference>
<evidence type="ECO:0000313" key="3">
    <source>
        <dbReference type="Proteomes" id="UP000250235"/>
    </source>
</evidence>
<sequence>MSASGESSTTIHRLLHASGSHPIPPPNDPMAFRQLPCWRLGAWLRPVSRGNRHFMVGGGRLRLGSDQFREEVVRNKFRREAAAAAQGGGDGDLREEGGVCF</sequence>